<dbReference type="AlphaFoldDB" id="A0A5B9M8R4"/>
<dbReference type="SMART" id="SM00220">
    <property type="entry name" value="S_TKc"/>
    <property type="match status" value="1"/>
</dbReference>
<protein>
    <submittedName>
        <fullName evidence="8">Serine/threonine-protein kinase PrkC</fullName>
        <ecNumber evidence="8">2.7.11.1</ecNumber>
    </submittedName>
</protein>
<name>A0A5B9M8R4_9BACT</name>
<evidence type="ECO:0000256" key="4">
    <source>
        <dbReference type="ARBA" id="ARBA00022840"/>
    </source>
</evidence>
<dbReference type="Proteomes" id="UP000321353">
    <property type="component" value="Chromosome"/>
</dbReference>
<dbReference type="SUPFAM" id="SSF56112">
    <property type="entry name" value="Protein kinase-like (PK-like)"/>
    <property type="match status" value="1"/>
</dbReference>
<evidence type="ECO:0000256" key="5">
    <source>
        <dbReference type="PROSITE-ProRule" id="PRU10141"/>
    </source>
</evidence>
<dbReference type="InterPro" id="IPR043129">
    <property type="entry name" value="ATPase_NBD"/>
</dbReference>
<dbReference type="SUPFAM" id="SSF53067">
    <property type="entry name" value="Actin-like ATPase domain"/>
    <property type="match status" value="2"/>
</dbReference>
<dbReference type="PROSITE" id="PS50011">
    <property type="entry name" value="PROTEIN_KINASE_DOM"/>
    <property type="match status" value="1"/>
</dbReference>
<evidence type="ECO:0000313" key="8">
    <source>
        <dbReference type="EMBL" id="QEF97572.1"/>
    </source>
</evidence>
<dbReference type="PROSITE" id="PS00107">
    <property type="entry name" value="PROTEIN_KINASE_ATP"/>
    <property type="match status" value="1"/>
</dbReference>
<feature type="region of interest" description="Disordered" evidence="6">
    <location>
        <begin position="23"/>
        <end position="77"/>
    </location>
</feature>
<dbReference type="SUPFAM" id="SSF100920">
    <property type="entry name" value="Heat shock protein 70kD (HSP70), peptide-binding domain"/>
    <property type="match status" value="1"/>
</dbReference>
<dbReference type="GO" id="GO:0005524">
    <property type="term" value="F:ATP binding"/>
    <property type="evidence" value="ECO:0007669"/>
    <property type="project" value="UniProtKB-UniRule"/>
</dbReference>
<dbReference type="Gene3D" id="3.30.200.20">
    <property type="entry name" value="Phosphorylase Kinase, domain 1"/>
    <property type="match status" value="1"/>
</dbReference>
<dbReference type="Gene3D" id="3.90.640.10">
    <property type="entry name" value="Actin, Chain A, domain 4"/>
    <property type="match status" value="1"/>
</dbReference>
<dbReference type="Gene3D" id="3.30.420.40">
    <property type="match status" value="2"/>
</dbReference>
<dbReference type="GO" id="GO:0004674">
    <property type="term" value="F:protein serine/threonine kinase activity"/>
    <property type="evidence" value="ECO:0007669"/>
    <property type="project" value="UniProtKB-EC"/>
</dbReference>
<dbReference type="KEGG" id="smam:Mal15_16130"/>
<keyword evidence="4 5" id="KW-0067">ATP-binding</keyword>
<dbReference type="InterPro" id="IPR029047">
    <property type="entry name" value="HSP70_peptide-bd_sf"/>
</dbReference>
<evidence type="ECO:0000256" key="3">
    <source>
        <dbReference type="ARBA" id="ARBA00022777"/>
    </source>
</evidence>
<dbReference type="InterPro" id="IPR017441">
    <property type="entry name" value="Protein_kinase_ATP_BS"/>
</dbReference>
<dbReference type="CDD" id="cd14014">
    <property type="entry name" value="STKc_PknB_like"/>
    <property type="match status" value="1"/>
</dbReference>
<keyword evidence="9" id="KW-1185">Reference proteome</keyword>
<dbReference type="PANTHER" id="PTHR43289">
    <property type="entry name" value="MITOGEN-ACTIVATED PROTEIN KINASE KINASE KINASE 20-RELATED"/>
    <property type="match status" value="1"/>
</dbReference>
<dbReference type="InterPro" id="IPR013126">
    <property type="entry name" value="Hsp_70_fam"/>
</dbReference>
<dbReference type="Pfam" id="PF00012">
    <property type="entry name" value="HSP70"/>
    <property type="match status" value="1"/>
</dbReference>
<evidence type="ECO:0000256" key="6">
    <source>
        <dbReference type="SAM" id="MobiDB-lite"/>
    </source>
</evidence>
<keyword evidence="2 5" id="KW-0547">Nucleotide-binding</keyword>
<dbReference type="GO" id="GO:0140662">
    <property type="term" value="F:ATP-dependent protein folding chaperone"/>
    <property type="evidence" value="ECO:0007669"/>
    <property type="project" value="InterPro"/>
</dbReference>
<feature type="compositionally biased region" description="Basic and acidic residues" evidence="6">
    <location>
        <begin position="23"/>
        <end position="32"/>
    </location>
</feature>
<feature type="domain" description="Protein kinase" evidence="7">
    <location>
        <begin position="158"/>
        <end position="443"/>
    </location>
</feature>
<proteinExistence type="predicted"/>
<keyword evidence="3 8" id="KW-0418">Kinase</keyword>
<dbReference type="InterPro" id="IPR011009">
    <property type="entry name" value="Kinase-like_dom_sf"/>
</dbReference>
<reference evidence="8 9" key="1">
    <citation type="submission" date="2019-02" db="EMBL/GenBank/DDBJ databases">
        <title>Planctomycetal bacteria perform biofilm scaping via a novel small molecule.</title>
        <authorList>
            <person name="Jeske O."/>
            <person name="Boedeker C."/>
            <person name="Wiegand S."/>
            <person name="Breitling P."/>
            <person name="Kallscheuer N."/>
            <person name="Jogler M."/>
            <person name="Rohde M."/>
            <person name="Petersen J."/>
            <person name="Medema M.H."/>
            <person name="Surup F."/>
            <person name="Jogler C."/>
        </authorList>
    </citation>
    <scope>NUCLEOTIDE SEQUENCE [LARGE SCALE GENOMIC DNA]</scope>
    <source>
        <strain evidence="8 9">Mal15</strain>
    </source>
</reference>
<dbReference type="PANTHER" id="PTHR43289:SF6">
    <property type="entry name" value="SERINE_THREONINE-PROTEIN KINASE NEKL-3"/>
    <property type="match status" value="1"/>
</dbReference>
<feature type="binding site" evidence="5">
    <location>
        <position position="187"/>
    </location>
    <ligand>
        <name>ATP</name>
        <dbReference type="ChEBI" id="CHEBI:30616"/>
    </ligand>
</feature>
<dbReference type="Pfam" id="PF00069">
    <property type="entry name" value="Pkinase"/>
    <property type="match status" value="1"/>
</dbReference>
<evidence type="ECO:0000256" key="1">
    <source>
        <dbReference type="ARBA" id="ARBA00022679"/>
    </source>
</evidence>
<sequence>MPDPIPATPPVLRYSDRSAAVVRNHERNHERGPIGPAAKPNTTRRSICTRRAPASITLNNPLHNSDDSTPDSLSSEFEGGVVDSAELKSAPSYRDAVSADPATCEIGDLSEPEIDLSVASDQAFPPDDDSESSAPRKTKTRAKRAPTEETVPKQIGEYRITGLIGSGGMGQVFSAEHVRMQRKVALKILRGDRMSDEASVERFYDEVRAASRVMHPNIVTAFDAGEFGGIHYLVMEYVDGMTLTRLVAKNGPLSPGMAAAVIRQAALGLLHAHRAGIVHRDVKPGNLIRAEDGTIKVLDLGLAQISNVLWSEDGRELGRVQDPDSHHKRKGRLIGTLAYMSPEQLESPDEADPRSDIYSLGAVLFFLLTAKPPYQGEYLDQVYGHRHGEIPDLMQLRSDVDLGLSNLLRRMMAKRLSERYASLDEVVEDLGAYAEESHSPAWLAEFINRQSSGNDSTISGGSTAIANQPVFAIEMAMFYAAAAESVQGIGIHNLTAGGDDQPLFRMAIANDHGRLLFDMDANQMRLTAPRSVVHCLPMYIGKDIVRREIAGRHCPPEVLLALAIRRIVSNGWPGHAMPKLASMVVPACYDQFHRRSIKQASRLAGLESVRLVDRSVAAIQSLLMDIDAAVVSENKPIDINSAETMLFIGLSGQATEVALVKRDGMQLTQLATAGHWHTSMLSWQHRLVTLAAEAFRRRHGFDPTEHTVTASRLQVSCEQAMNSLLMMPEVTISVDKDDASWSITVSRQKWLEQCADLIHGIRRDMHSVCQQAGVHPKKIDSGVIHGPLLRIEELQHRLFKKLSPELDIRVVDHSDIARGAAACLAAELPQRTDLLVPPRCVSSQTIGIVVEDSRGRRRILPIIPRGTKLPARTNRKLTIAKDRFSMTLSVVESSGVRGDKWHSLGRYEFNVDKDSNNQLKRTRSIGFELNVDGLLTVRAQTPGTPESKRLPIIPEPLLDPRDEPEWARWVSALDV</sequence>
<keyword evidence="1 8" id="KW-0808">Transferase</keyword>
<evidence type="ECO:0000313" key="9">
    <source>
        <dbReference type="Proteomes" id="UP000321353"/>
    </source>
</evidence>
<accession>A0A5B9M8R4</accession>
<dbReference type="Gene3D" id="2.60.34.10">
    <property type="entry name" value="Substrate Binding Domain Of DNAk, Chain A, domain 1"/>
    <property type="match status" value="1"/>
</dbReference>
<dbReference type="EC" id="2.7.11.1" evidence="8"/>
<organism evidence="8 9">
    <name type="scientific">Stieleria maiorica</name>
    <dbReference type="NCBI Taxonomy" id="2795974"/>
    <lineage>
        <taxon>Bacteria</taxon>
        <taxon>Pseudomonadati</taxon>
        <taxon>Planctomycetota</taxon>
        <taxon>Planctomycetia</taxon>
        <taxon>Pirellulales</taxon>
        <taxon>Pirellulaceae</taxon>
        <taxon>Stieleria</taxon>
    </lineage>
</organism>
<dbReference type="Gene3D" id="1.10.510.10">
    <property type="entry name" value="Transferase(Phosphotransferase) domain 1"/>
    <property type="match status" value="1"/>
</dbReference>
<evidence type="ECO:0000256" key="2">
    <source>
        <dbReference type="ARBA" id="ARBA00022741"/>
    </source>
</evidence>
<feature type="region of interest" description="Disordered" evidence="6">
    <location>
        <begin position="120"/>
        <end position="149"/>
    </location>
</feature>
<gene>
    <name evidence="8" type="primary">prkC_12</name>
    <name evidence="8" type="ORF">Mal15_16130</name>
</gene>
<dbReference type="InterPro" id="IPR000719">
    <property type="entry name" value="Prot_kinase_dom"/>
</dbReference>
<dbReference type="EMBL" id="CP036264">
    <property type="protein sequence ID" value="QEF97572.1"/>
    <property type="molecule type" value="Genomic_DNA"/>
</dbReference>
<evidence type="ECO:0000259" key="7">
    <source>
        <dbReference type="PROSITE" id="PS50011"/>
    </source>
</evidence>